<name>A0A3P3DRK8_9RHOB</name>
<evidence type="ECO:0000313" key="2">
    <source>
        <dbReference type="EMBL" id="RRH76893.1"/>
    </source>
</evidence>
<dbReference type="OrthoDB" id="7173339at2"/>
<keyword evidence="1" id="KW-0472">Membrane</keyword>
<keyword evidence="1" id="KW-1133">Transmembrane helix</keyword>
<feature type="transmembrane region" description="Helical" evidence="1">
    <location>
        <begin position="27"/>
        <end position="45"/>
    </location>
</feature>
<gene>
    <name evidence="2" type="ORF">EG244_04600</name>
</gene>
<evidence type="ECO:0000313" key="3">
    <source>
        <dbReference type="Proteomes" id="UP000282125"/>
    </source>
</evidence>
<keyword evidence="1" id="KW-0812">Transmembrane</keyword>
<dbReference type="RefSeq" id="WP_124963838.1">
    <property type="nucleotide sequence ID" value="NZ_RRAZ01000005.1"/>
</dbReference>
<evidence type="ECO:0008006" key="4">
    <source>
        <dbReference type="Google" id="ProtNLM"/>
    </source>
</evidence>
<protein>
    <recommendedName>
        <fullName evidence="4">Tetratricopeptide repeat-like domain-containing protein</fullName>
    </recommendedName>
</protein>
<keyword evidence="3" id="KW-1185">Reference proteome</keyword>
<dbReference type="Proteomes" id="UP000282125">
    <property type="component" value="Unassembled WGS sequence"/>
</dbReference>
<accession>A0A3P3DRK8</accession>
<organism evidence="2 3">
    <name type="scientific">Falsigemmobacter faecalis</name>
    <dbReference type="NCBI Taxonomy" id="2488730"/>
    <lineage>
        <taxon>Bacteria</taxon>
        <taxon>Pseudomonadati</taxon>
        <taxon>Pseudomonadota</taxon>
        <taxon>Alphaproteobacteria</taxon>
        <taxon>Rhodobacterales</taxon>
        <taxon>Paracoccaceae</taxon>
        <taxon>Falsigemmobacter</taxon>
    </lineage>
</organism>
<sequence length="223" mass="23391">MSNNESFIDEVTEEVRRERLFGYLKRYGWIGIAGVIALVGGAAYYEWDKSVKRADAEVYGDALLAAMDAPDAVARQKALMAVDGTGDRAALKVLLAAGEAYASADAAARTEALAALKAVAEDGAVSPVWRDLASLRWLIAPGAGHEPAARQAGLEALAAPGRAFRPLALEQLAFDKVAAGEREAALADFRTLQTSTEAPTGLRGRAGQMIVILGGDAPLPAQN</sequence>
<evidence type="ECO:0000256" key="1">
    <source>
        <dbReference type="SAM" id="Phobius"/>
    </source>
</evidence>
<comment type="caution">
    <text evidence="2">The sequence shown here is derived from an EMBL/GenBank/DDBJ whole genome shotgun (WGS) entry which is preliminary data.</text>
</comment>
<dbReference type="AlphaFoldDB" id="A0A3P3DRK8"/>
<proteinExistence type="predicted"/>
<reference evidence="2 3" key="1">
    <citation type="submission" date="2018-11" db="EMBL/GenBank/DDBJ databases">
        <title>Gemmobacter sp. nov., YIM 102744-1 draft genome.</title>
        <authorList>
            <person name="Li G."/>
            <person name="Jiang Y."/>
        </authorList>
    </citation>
    <scope>NUCLEOTIDE SEQUENCE [LARGE SCALE GENOMIC DNA]</scope>
    <source>
        <strain evidence="2 3">YIM 102744-1</strain>
    </source>
</reference>
<dbReference type="EMBL" id="RRAZ01000005">
    <property type="protein sequence ID" value="RRH76893.1"/>
    <property type="molecule type" value="Genomic_DNA"/>
</dbReference>